<evidence type="ECO:0000313" key="2">
    <source>
        <dbReference type="EMBL" id="KAJ7021129.1"/>
    </source>
</evidence>
<proteinExistence type="predicted"/>
<dbReference type="Proteomes" id="UP001218188">
    <property type="component" value="Unassembled WGS sequence"/>
</dbReference>
<feature type="compositionally biased region" description="Basic and acidic residues" evidence="1">
    <location>
        <begin position="46"/>
        <end position="58"/>
    </location>
</feature>
<gene>
    <name evidence="2" type="ORF">C8F04DRAFT_1274120</name>
</gene>
<evidence type="ECO:0000313" key="3">
    <source>
        <dbReference type="Proteomes" id="UP001218188"/>
    </source>
</evidence>
<dbReference type="EMBL" id="JARJCM010000241">
    <property type="protein sequence ID" value="KAJ7021129.1"/>
    <property type="molecule type" value="Genomic_DNA"/>
</dbReference>
<reference evidence="2" key="1">
    <citation type="submission" date="2023-03" db="EMBL/GenBank/DDBJ databases">
        <title>Massive genome expansion in bonnet fungi (Mycena s.s.) driven by repeated elements and novel gene families across ecological guilds.</title>
        <authorList>
            <consortium name="Lawrence Berkeley National Laboratory"/>
            <person name="Harder C.B."/>
            <person name="Miyauchi S."/>
            <person name="Viragh M."/>
            <person name="Kuo A."/>
            <person name="Thoen E."/>
            <person name="Andreopoulos B."/>
            <person name="Lu D."/>
            <person name="Skrede I."/>
            <person name="Drula E."/>
            <person name="Henrissat B."/>
            <person name="Morin E."/>
            <person name="Kohler A."/>
            <person name="Barry K."/>
            <person name="LaButti K."/>
            <person name="Morin E."/>
            <person name="Salamov A."/>
            <person name="Lipzen A."/>
            <person name="Mereny Z."/>
            <person name="Hegedus B."/>
            <person name="Baldrian P."/>
            <person name="Stursova M."/>
            <person name="Weitz H."/>
            <person name="Taylor A."/>
            <person name="Grigoriev I.V."/>
            <person name="Nagy L.G."/>
            <person name="Martin F."/>
            <person name="Kauserud H."/>
        </authorList>
    </citation>
    <scope>NUCLEOTIDE SEQUENCE</scope>
    <source>
        <strain evidence="2">CBHHK200</strain>
    </source>
</reference>
<organism evidence="2 3">
    <name type="scientific">Mycena alexandri</name>
    <dbReference type="NCBI Taxonomy" id="1745969"/>
    <lineage>
        <taxon>Eukaryota</taxon>
        <taxon>Fungi</taxon>
        <taxon>Dikarya</taxon>
        <taxon>Basidiomycota</taxon>
        <taxon>Agaricomycotina</taxon>
        <taxon>Agaricomycetes</taxon>
        <taxon>Agaricomycetidae</taxon>
        <taxon>Agaricales</taxon>
        <taxon>Marasmiineae</taxon>
        <taxon>Mycenaceae</taxon>
        <taxon>Mycena</taxon>
    </lineage>
</organism>
<feature type="region of interest" description="Disordered" evidence="1">
    <location>
        <begin position="46"/>
        <end position="75"/>
    </location>
</feature>
<accession>A0AAD6WU76</accession>
<comment type="caution">
    <text evidence="2">The sequence shown here is derived from an EMBL/GenBank/DDBJ whole genome shotgun (WGS) entry which is preliminary data.</text>
</comment>
<evidence type="ECO:0000256" key="1">
    <source>
        <dbReference type="SAM" id="MobiDB-lite"/>
    </source>
</evidence>
<keyword evidence="3" id="KW-1185">Reference proteome</keyword>
<feature type="compositionally biased region" description="Basic residues" evidence="1">
    <location>
        <begin position="66"/>
        <end position="75"/>
    </location>
</feature>
<name>A0AAD6WU76_9AGAR</name>
<protein>
    <submittedName>
        <fullName evidence="2">Uncharacterized protein</fullName>
    </submittedName>
</protein>
<sequence>MSAVYQLPVHICTHDPILYTRSGRIFTEFYQATISILTPLAAAVRAESDSQQDTKPEDCPTPPPPPKKKKKGKRRPVVIAVKRRVCNVLPSSYILRFLELAHDEVC</sequence>
<dbReference type="AlphaFoldDB" id="A0AAD6WU76"/>